<evidence type="ECO:0000256" key="2">
    <source>
        <dbReference type="SAM" id="MobiDB-lite"/>
    </source>
</evidence>
<dbReference type="Pfam" id="PF15359">
    <property type="entry name" value="CDV3"/>
    <property type="match status" value="1"/>
</dbReference>
<proteinExistence type="inferred from homology"/>
<dbReference type="PANTHER" id="PTHR16284:SF13">
    <property type="entry name" value="PROTEIN CDV3 HOMOLOG"/>
    <property type="match status" value="1"/>
</dbReference>
<organism evidence="3 4">
    <name type="scientific">Elysia crispata</name>
    <name type="common">lettuce slug</name>
    <dbReference type="NCBI Taxonomy" id="231223"/>
    <lineage>
        <taxon>Eukaryota</taxon>
        <taxon>Metazoa</taxon>
        <taxon>Spiralia</taxon>
        <taxon>Lophotrochozoa</taxon>
        <taxon>Mollusca</taxon>
        <taxon>Gastropoda</taxon>
        <taxon>Heterobranchia</taxon>
        <taxon>Euthyneura</taxon>
        <taxon>Panpulmonata</taxon>
        <taxon>Sacoglossa</taxon>
        <taxon>Placobranchoidea</taxon>
        <taxon>Plakobranchidae</taxon>
        <taxon>Elysia</taxon>
    </lineage>
</organism>
<name>A0AAE1AHM6_9GAST</name>
<gene>
    <name evidence="3" type="ORF">RRG08_019857</name>
</gene>
<dbReference type="Proteomes" id="UP001283361">
    <property type="component" value="Unassembled WGS sequence"/>
</dbReference>
<feature type="compositionally biased region" description="Polar residues" evidence="2">
    <location>
        <begin position="118"/>
        <end position="131"/>
    </location>
</feature>
<evidence type="ECO:0000313" key="4">
    <source>
        <dbReference type="Proteomes" id="UP001283361"/>
    </source>
</evidence>
<reference evidence="3" key="1">
    <citation type="journal article" date="2023" name="G3 (Bethesda)">
        <title>A reference genome for the long-term kleptoplast-retaining sea slug Elysia crispata morphotype clarki.</title>
        <authorList>
            <person name="Eastman K.E."/>
            <person name="Pendleton A.L."/>
            <person name="Shaikh M.A."/>
            <person name="Suttiyut T."/>
            <person name="Ogas R."/>
            <person name="Tomko P."/>
            <person name="Gavelis G."/>
            <person name="Widhalm J.R."/>
            <person name="Wisecaver J.H."/>
        </authorList>
    </citation>
    <scope>NUCLEOTIDE SEQUENCE</scope>
    <source>
        <strain evidence="3">ECLA1</strain>
    </source>
</reference>
<comment type="caution">
    <text evidence="3">The sequence shown here is derived from an EMBL/GenBank/DDBJ whole genome shotgun (WGS) entry which is preliminary data.</text>
</comment>
<evidence type="ECO:0000313" key="3">
    <source>
        <dbReference type="EMBL" id="KAK3787720.1"/>
    </source>
</evidence>
<feature type="compositionally biased region" description="Polar residues" evidence="2">
    <location>
        <begin position="45"/>
        <end position="54"/>
    </location>
</feature>
<dbReference type="AlphaFoldDB" id="A0AAE1AHM6"/>
<sequence length="226" mass="24381">MADSSLDDFFAKKDKSKKKLKAKGDGDDTAKQTKKEKKKKDKDSSLSTNNILSNQEDEEWKDFEEEKKADYTGLRIQTLQIASKEEQDKESGDGEDDGDDEDSENRGKKDGASGPWAKNNTAASEPSQPISQPEVVKETVPVAPKGTGKYVPPAQRHAAMSAASSHPVASSRGKKEAPNMNSEVDFPTLGGAPGGRATGPYDYIDTTGGRKGVNLTLENKFAALQD</sequence>
<feature type="compositionally biased region" description="Acidic residues" evidence="2">
    <location>
        <begin position="93"/>
        <end position="103"/>
    </location>
</feature>
<dbReference type="InterPro" id="IPR026806">
    <property type="entry name" value="CDV3"/>
</dbReference>
<dbReference type="PANTHER" id="PTHR16284">
    <property type="entry name" value="PROTEIN CDV3 HOMOLOG"/>
    <property type="match status" value="1"/>
</dbReference>
<evidence type="ECO:0000256" key="1">
    <source>
        <dbReference type="ARBA" id="ARBA00006062"/>
    </source>
</evidence>
<comment type="similarity">
    <text evidence="1">Belongs to the CDV3 family.</text>
</comment>
<keyword evidence="4" id="KW-1185">Reference proteome</keyword>
<dbReference type="GO" id="GO:0005737">
    <property type="term" value="C:cytoplasm"/>
    <property type="evidence" value="ECO:0007669"/>
    <property type="project" value="TreeGrafter"/>
</dbReference>
<feature type="region of interest" description="Disordered" evidence="2">
    <location>
        <begin position="14"/>
        <end position="203"/>
    </location>
</feature>
<feature type="compositionally biased region" description="Basic and acidic residues" evidence="2">
    <location>
        <begin position="83"/>
        <end position="92"/>
    </location>
</feature>
<dbReference type="EMBL" id="JAWDGP010001845">
    <property type="protein sequence ID" value="KAK3787720.1"/>
    <property type="molecule type" value="Genomic_DNA"/>
</dbReference>
<feature type="compositionally biased region" description="Basic and acidic residues" evidence="2">
    <location>
        <begin position="22"/>
        <end position="33"/>
    </location>
</feature>
<accession>A0AAE1AHM6</accession>
<evidence type="ECO:0008006" key="5">
    <source>
        <dbReference type="Google" id="ProtNLM"/>
    </source>
</evidence>
<protein>
    <recommendedName>
        <fullName evidence="5">Protein CDV3 homolog</fullName>
    </recommendedName>
</protein>